<dbReference type="Pfam" id="PF04542">
    <property type="entry name" value="Sigma70_r2"/>
    <property type="match status" value="1"/>
</dbReference>
<dbReference type="InterPro" id="IPR013324">
    <property type="entry name" value="RNA_pol_sigma_r3/r4-like"/>
</dbReference>
<dbReference type="RefSeq" id="WP_138526262.1">
    <property type="nucleotide sequence ID" value="NZ_SWDV01000043.1"/>
</dbReference>
<dbReference type="InterPro" id="IPR014284">
    <property type="entry name" value="RNA_pol_sigma-70_dom"/>
</dbReference>
<keyword evidence="2" id="KW-0805">Transcription regulation</keyword>
<evidence type="ECO:0000256" key="3">
    <source>
        <dbReference type="ARBA" id="ARBA00023082"/>
    </source>
</evidence>
<dbReference type="SUPFAM" id="SSF88659">
    <property type="entry name" value="Sigma3 and sigma4 domains of RNA polymerase sigma factors"/>
    <property type="match status" value="1"/>
</dbReference>
<dbReference type="InterPro" id="IPR013325">
    <property type="entry name" value="RNA_pol_sigma_r2"/>
</dbReference>
<dbReference type="Proteomes" id="UP000306635">
    <property type="component" value="Unassembled WGS sequence"/>
</dbReference>
<evidence type="ECO:0000259" key="5">
    <source>
        <dbReference type="Pfam" id="PF04542"/>
    </source>
</evidence>
<dbReference type="SUPFAM" id="SSF88946">
    <property type="entry name" value="Sigma2 domain of RNA polymerase sigma factors"/>
    <property type="match status" value="1"/>
</dbReference>
<dbReference type="AlphaFoldDB" id="A0A5R9QPX4"/>
<dbReference type="EMBL" id="SWDV01000043">
    <property type="protein sequence ID" value="TLX71116.1"/>
    <property type="molecule type" value="Genomic_DNA"/>
</dbReference>
<protein>
    <submittedName>
        <fullName evidence="7">Sigma-70 family RNA polymerase sigma factor</fullName>
    </submittedName>
</protein>
<dbReference type="InterPro" id="IPR007627">
    <property type="entry name" value="RNA_pol_sigma70_r2"/>
</dbReference>
<evidence type="ECO:0000313" key="8">
    <source>
        <dbReference type="Proteomes" id="UP000306635"/>
    </source>
</evidence>
<dbReference type="Pfam" id="PF08281">
    <property type="entry name" value="Sigma70_r4_2"/>
    <property type="match status" value="1"/>
</dbReference>
<accession>A0A5R9QPX4</accession>
<evidence type="ECO:0000313" key="7">
    <source>
        <dbReference type="EMBL" id="TLX71116.1"/>
    </source>
</evidence>
<dbReference type="CDD" id="cd06171">
    <property type="entry name" value="Sigma70_r4"/>
    <property type="match status" value="1"/>
</dbReference>
<dbReference type="InterPro" id="IPR036388">
    <property type="entry name" value="WH-like_DNA-bd_sf"/>
</dbReference>
<keyword evidence="8" id="KW-1185">Reference proteome</keyword>
<keyword evidence="4" id="KW-0804">Transcription</keyword>
<sequence length="171" mass="19367">MTSPPAPSVHHADIHSLYLDHHAWLLGWLRKRLRHADNAADLAHDTFVHLLGKPTQLQEVRQPRAWLSVVARGLLIDRVRRQRVEKAYLEAIAHLPEAEMPSPESQLILLETLARIDAVLDGLAPKVRNAFLLSRLEGLGYKEIAERLNVSLSSVEKYMATAIRHCFLAQQ</sequence>
<dbReference type="GO" id="GO:0003677">
    <property type="term" value="F:DNA binding"/>
    <property type="evidence" value="ECO:0007669"/>
    <property type="project" value="InterPro"/>
</dbReference>
<feature type="domain" description="RNA polymerase sigma factor 70 region 4 type 2" evidence="6">
    <location>
        <begin position="114"/>
        <end position="166"/>
    </location>
</feature>
<dbReference type="GO" id="GO:0016987">
    <property type="term" value="F:sigma factor activity"/>
    <property type="evidence" value="ECO:0007669"/>
    <property type="project" value="UniProtKB-KW"/>
</dbReference>
<dbReference type="PANTHER" id="PTHR43133">
    <property type="entry name" value="RNA POLYMERASE ECF-TYPE SIGMA FACTO"/>
    <property type="match status" value="1"/>
</dbReference>
<evidence type="ECO:0000256" key="4">
    <source>
        <dbReference type="ARBA" id="ARBA00023163"/>
    </source>
</evidence>
<dbReference type="Gene3D" id="1.10.10.10">
    <property type="entry name" value="Winged helix-like DNA-binding domain superfamily/Winged helix DNA-binding domain"/>
    <property type="match status" value="1"/>
</dbReference>
<dbReference type="OrthoDB" id="9797134at2"/>
<dbReference type="InterPro" id="IPR013249">
    <property type="entry name" value="RNA_pol_sigma70_r4_t2"/>
</dbReference>
<keyword evidence="3" id="KW-0731">Sigma factor</keyword>
<evidence type="ECO:0000256" key="1">
    <source>
        <dbReference type="ARBA" id="ARBA00010641"/>
    </source>
</evidence>
<organism evidence="7 8">
    <name type="scientific">Pseudomonas nicosulfuronedens</name>
    <dbReference type="NCBI Taxonomy" id="2571105"/>
    <lineage>
        <taxon>Bacteria</taxon>
        <taxon>Pseudomonadati</taxon>
        <taxon>Pseudomonadota</taxon>
        <taxon>Gammaproteobacteria</taxon>
        <taxon>Pseudomonadales</taxon>
        <taxon>Pseudomonadaceae</taxon>
        <taxon>Pseudomonas</taxon>
    </lineage>
</organism>
<comment type="similarity">
    <text evidence="1">Belongs to the sigma-70 factor family. ECF subfamily.</text>
</comment>
<evidence type="ECO:0000256" key="2">
    <source>
        <dbReference type="ARBA" id="ARBA00023015"/>
    </source>
</evidence>
<dbReference type="Gene3D" id="1.10.1740.10">
    <property type="match status" value="1"/>
</dbReference>
<comment type="caution">
    <text evidence="7">The sequence shown here is derived from an EMBL/GenBank/DDBJ whole genome shotgun (WGS) entry which is preliminary data.</text>
</comment>
<proteinExistence type="inferred from homology"/>
<dbReference type="PANTHER" id="PTHR43133:SF63">
    <property type="entry name" value="RNA POLYMERASE SIGMA FACTOR FECI-RELATED"/>
    <property type="match status" value="1"/>
</dbReference>
<name>A0A5R9QPX4_9PSED</name>
<reference evidence="7 8" key="1">
    <citation type="submission" date="2019-04" db="EMBL/GenBank/DDBJ databases">
        <authorList>
            <person name="Li M."/>
        </authorList>
    </citation>
    <scope>NUCLEOTIDE SEQUENCE [LARGE SCALE GENOMIC DNA]</scope>
    <source>
        <strain evidence="7 8">LAM1902</strain>
    </source>
</reference>
<dbReference type="GO" id="GO:0006352">
    <property type="term" value="P:DNA-templated transcription initiation"/>
    <property type="evidence" value="ECO:0007669"/>
    <property type="project" value="InterPro"/>
</dbReference>
<dbReference type="NCBIfam" id="TIGR02937">
    <property type="entry name" value="sigma70-ECF"/>
    <property type="match status" value="1"/>
</dbReference>
<dbReference type="NCBIfam" id="NF009180">
    <property type="entry name" value="PRK12528.1"/>
    <property type="match status" value="1"/>
</dbReference>
<gene>
    <name evidence="7" type="ORF">FAS41_26155</name>
</gene>
<evidence type="ECO:0000259" key="6">
    <source>
        <dbReference type="Pfam" id="PF08281"/>
    </source>
</evidence>
<dbReference type="InterPro" id="IPR039425">
    <property type="entry name" value="RNA_pol_sigma-70-like"/>
</dbReference>
<feature type="domain" description="RNA polymerase sigma-70 region 2" evidence="5">
    <location>
        <begin position="17"/>
        <end position="83"/>
    </location>
</feature>